<dbReference type="GO" id="GO:0003676">
    <property type="term" value="F:nucleic acid binding"/>
    <property type="evidence" value="ECO:0007669"/>
    <property type="project" value="InterPro"/>
</dbReference>
<dbReference type="AlphaFoldDB" id="A0A0B1P675"/>
<evidence type="ECO:0000256" key="1">
    <source>
        <dbReference type="PROSITE-ProRule" id="PRU00047"/>
    </source>
</evidence>
<keyword evidence="1" id="KW-0863">Zinc-finger</keyword>
<feature type="domain" description="CCHC-type" evidence="3">
    <location>
        <begin position="396"/>
        <end position="410"/>
    </location>
</feature>
<evidence type="ECO:0000313" key="4">
    <source>
        <dbReference type="EMBL" id="KHJ32179.1"/>
    </source>
</evidence>
<name>A0A0B1P675_UNCNE</name>
<gene>
    <name evidence="4" type="ORF">EV44_g3313</name>
</gene>
<evidence type="ECO:0000313" key="5">
    <source>
        <dbReference type="Proteomes" id="UP000030854"/>
    </source>
</evidence>
<accession>A0A0B1P675</accession>
<keyword evidence="1" id="KW-0479">Metal-binding</keyword>
<dbReference type="GO" id="GO:0008270">
    <property type="term" value="F:zinc ion binding"/>
    <property type="evidence" value="ECO:0007669"/>
    <property type="project" value="UniProtKB-KW"/>
</dbReference>
<dbReference type="EMBL" id="JNVN01002263">
    <property type="protein sequence ID" value="KHJ32179.1"/>
    <property type="molecule type" value="Genomic_DNA"/>
</dbReference>
<sequence>MSDSGKGKSSSGSGQPNIFSLNKKLNDSLADIDTKFENLTKTIELGHANTNGRTEKIEQWLTRTEKVNLNTERRMDRIEEANHDIRKILIQIQNSLSSLENQLNSQTPPNIKYSESQDIKQPPKAEESKKMKENRETPIPSSIPNDKHQLTDVEKFVKETWPEALLDRDMDHHSFTSAKNKVVLKPEWRLTRANTDVLDKLSEIQSALRTALVPYYLWPERLTYEMSDDFKGIRVWATECKQITWVDMLNAIFKNLEMHDCLHNPLTTFASMNPTNDSIESFARRLRDSFYRLPRNDRSSSTVQFMITDLCSRYLPRVWTIAEPVLFNLRNDQRIEKIVQIARRVSRWDDEYNKFQKNSVDPSLPLTLASSHTDPNLYPIHDNQLEQAYVSNNDVCYHCQRKGHWASKCPYKHQLDHQQSRTPYPDKAIKNPYFPKSNPQNSRILVPRHDKVKQYHQKRNNTRTYLIDSDDLYDTNDIKTSPICCLDPGQDDDNLDNIINDMEDCNNQ</sequence>
<dbReference type="HOGENOM" id="CLU_536593_0_0_1"/>
<organism evidence="4 5">
    <name type="scientific">Uncinula necator</name>
    <name type="common">Grape powdery mildew</name>
    <dbReference type="NCBI Taxonomy" id="52586"/>
    <lineage>
        <taxon>Eukaryota</taxon>
        <taxon>Fungi</taxon>
        <taxon>Dikarya</taxon>
        <taxon>Ascomycota</taxon>
        <taxon>Pezizomycotina</taxon>
        <taxon>Leotiomycetes</taxon>
        <taxon>Erysiphales</taxon>
        <taxon>Erysiphaceae</taxon>
        <taxon>Erysiphe</taxon>
    </lineage>
</organism>
<dbReference type="PROSITE" id="PS50158">
    <property type="entry name" value="ZF_CCHC"/>
    <property type="match status" value="1"/>
</dbReference>
<reference evidence="4 5" key="1">
    <citation type="journal article" date="2014" name="BMC Genomics">
        <title>Adaptive genomic structural variation in the grape powdery mildew pathogen, Erysiphe necator.</title>
        <authorList>
            <person name="Jones L."/>
            <person name="Riaz S."/>
            <person name="Morales-Cruz A."/>
            <person name="Amrine K.C."/>
            <person name="McGuire B."/>
            <person name="Gubler W.D."/>
            <person name="Walker M.A."/>
            <person name="Cantu D."/>
        </authorList>
    </citation>
    <scope>NUCLEOTIDE SEQUENCE [LARGE SCALE GENOMIC DNA]</scope>
    <source>
        <strain evidence="5">c</strain>
    </source>
</reference>
<proteinExistence type="predicted"/>
<dbReference type="Gene3D" id="4.10.60.10">
    <property type="entry name" value="Zinc finger, CCHC-type"/>
    <property type="match status" value="1"/>
</dbReference>
<evidence type="ECO:0000256" key="2">
    <source>
        <dbReference type="SAM" id="MobiDB-lite"/>
    </source>
</evidence>
<dbReference type="Proteomes" id="UP000030854">
    <property type="component" value="Unassembled WGS sequence"/>
</dbReference>
<dbReference type="SUPFAM" id="SSF57756">
    <property type="entry name" value="Retrovirus zinc finger-like domains"/>
    <property type="match status" value="1"/>
</dbReference>
<keyword evidence="1" id="KW-0862">Zinc</keyword>
<dbReference type="Pfam" id="PF00098">
    <property type="entry name" value="zf-CCHC"/>
    <property type="match status" value="1"/>
</dbReference>
<feature type="compositionally biased region" description="Basic and acidic residues" evidence="2">
    <location>
        <begin position="115"/>
        <end position="136"/>
    </location>
</feature>
<feature type="region of interest" description="Disordered" evidence="2">
    <location>
        <begin position="101"/>
        <end position="146"/>
    </location>
</feature>
<keyword evidence="5" id="KW-1185">Reference proteome</keyword>
<dbReference type="InterPro" id="IPR001878">
    <property type="entry name" value="Znf_CCHC"/>
</dbReference>
<dbReference type="InterPro" id="IPR036875">
    <property type="entry name" value="Znf_CCHC_sf"/>
</dbReference>
<protein>
    <recommendedName>
        <fullName evidence="3">CCHC-type domain-containing protein</fullName>
    </recommendedName>
</protein>
<evidence type="ECO:0000259" key="3">
    <source>
        <dbReference type="PROSITE" id="PS50158"/>
    </source>
</evidence>
<comment type="caution">
    <text evidence="4">The sequence shown here is derived from an EMBL/GenBank/DDBJ whole genome shotgun (WGS) entry which is preliminary data.</text>
</comment>